<proteinExistence type="predicted"/>
<dbReference type="EMBL" id="JBHSON010000192">
    <property type="protein sequence ID" value="MFC5754851.1"/>
    <property type="molecule type" value="Genomic_DNA"/>
</dbReference>
<keyword evidence="2" id="KW-0732">Signal</keyword>
<evidence type="ECO:0000256" key="2">
    <source>
        <dbReference type="SAM" id="SignalP"/>
    </source>
</evidence>
<feature type="compositionally biased region" description="Polar residues" evidence="1">
    <location>
        <begin position="29"/>
        <end position="45"/>
    </location>
</feature>
<name>A0ABW1AJX5_9ACTN</name>
<evidence type="ECO:0000256" key="1">
    <source>
        <dbReference type="SAM" id="MobiDB-lite"/>
    </source>
</evidence>
<dbReference type="PROSITE" id="PS51257">
    <property type="entry name" value="PROKAR_LIPOPROTEIN"/>
    <property type="match status" value="1"/>
</dbReference>
<sequence>MHRTMTTLVLTSLCAFAVGCGSSSSDGSVTATQPVTPTSPQTASPHSGDYRTAATVDTQNQGGDSYSSQVLVAPPVPASRLPEVSRPLTSCAAPSLDQSRLILIPIQIRTTLKSSLPLKLALRISGYGSTAYVVKLNSENTCVSEISGLAVTVQVNPGAGHALQLWYPVLDAITPNHPEGDPEKLKNTVAQIGLTVRGGDIGTGKTYGPWVCDNSQIHLTSAAPQERGCGEHLSAETS</sequence>
<comment type="caution">
    <text evidence="3">The sequence shown here is derived from an EMBL/GenBank/DDBJ whole genome shotgun (WGS) entry which is preliminary data.</text>
</comment>
<protein>
    <recommendedName>
        <fullName evidence="5">DUF4232 domain-containing protein</fullName>
    </recommendedName>
</protein>
<reference evidence="4" key="1">
    <citation type="journal article" date="2019" name="Int. J. Syst. Evol. Microbiol.">
        <title>The Global Catalogue of Microorganisms (GCM) 10K type strain sequencing project: providing services to taxonomists for standard genome sequencing and annotation.</title>
        <authorList>
            <consortium name="The Broad Institute Genomics Platform"/>
            <consortium name="The Broad Institute Genome Sequencing Center for Infectious Disease"/>
            <person name="Wu L."/>
            <person name="Ma J."/>
        </authorList>
    </citation>
    <scope>NUCLEOTIDE SEQUENCE [LARGE SCALE GENOMIC DNA]</scope>
    <source>
        <strain evidence="4">KCTC 42087</strain>
    </source>
</reference>
<evidence type="ECO:0000313" key="4">
    <source>
        <dbReference type="Proteomes" id="UP001596074"/>
    </source>
</evidence>
<feature type="chain" id="PRO_5046085840" description="DUF4232 domain-containing protein" evidence="2">
    <location>
        <begin position="18"/>
        <end position="238"/>
    </location>
</feature>
<dbReference type="Proteomes" id="UP001596074">
    <property type="component" value="Unassembled WGS sequence"/>
</dbReference>
<accession>A0ABW1AJX5</accession>
<gene>
    <name evidence="3" type="ORF">ACFPZN_55345</name>
</gene>
<feature type="signal peptide" evidence="2">
    <location>
        <begin position="1"/>
        <end position="17"/>
    </location>
</feature>
<dbReference type="RefSeq" id="WP_378293361.1">
    <property type="nucleotide sequence ID" value="NZ_JBHSON010000192.1"/>
</dbReference>
<organism evidence="3 4">
    <name type="scientific">Actinomadura rugatobispora</name>
    <dbReference type="NCBI Taxonomy" id="1994"/>
    <lineage>
        <taxon>Bacteria</taxon>
        <taxon>Bacillati</taxon>
        <taxon>Actinomycetota</taxon>
        <taxon>Actinomycetes</taxon>
        <taxon>Streptosporangiales</taxon>
        <taxon>Thermomonosporaceae</taxon>
        <taxon>Actinomadura</taxon>
    </lineage>
</organism>
<evidence type="ECO:0000313" key="3">
    <source>
        <dbReference type="EMBL" id="MFC5754851.1"/>
    </source>
</evidence>
<evidence type="ECO:0008006" key="5">
    <source>
        <dbReference type="Google" id="ProtNLM"/>
    </source>
</evidence>
<keyword evidence="4" id="KW-1185">Reference proteome</keyword>
<feature type="region of interest" description="Disordered" evidence="1">
    <location>
        <begin position="25"/>
        <end position="50"/>
    </location>
</feature>